<protein>
    <recommendedName>
        <fullName evidence="4">SPRY-associated domain-containing protein</fullName>
    </recommendedName>
</protein>
<keyword evidence="6" id="KW-1185">Reference proteome</keyword>
<feature type="domain" description="SPRY-associated" evidence="4">
    <location>
        <begin position="2"/>
        <end position="47"/>
    </location>
</feature>
<dbReference type="InterPro" id="IPR043136">
    <property type="entry name" value="B30.2/SPRY_sf"/>
</dbReference>
<evidence type="ECO:0000256" key="1">
    <source>
        <dbReference type="ARBA" id="ARBA00022723"/>
    </source>
</evidence>
<dbReference type="Pfam" id="PF13765">
    <property type="entry name" value="PRY"/>
    <property type="match status" value="1"/>
</dbReference>
<dbReference type="PANTHER" id="PTHR25465">
    <property type="entry name" value="B-BOX DOMAIN CONTAINING"/>
    <property type="match status" value="1"/>
</dbReference>
<dbReference type="PANTHER" id="PTHR25465:SF5">
    <property type="entry name" value="E3 UBIQUITIN_ISG15 LIGASE TRIM25-RELATED"/>
    <property type="match status" value="1"/>
</dbReference>
<reference evidence="6" key="1">
    <citation type="submission" date="2024-04" db="EMBL/GenBank/DDBJ databases">
        <title>Salinicola lusitanus LLJ914,a marine bacterium isolated from the Okinawa Trough.</title>
        <authorList>
            <person name="Li J."/>
        </authorList>
    </citation>
    <scope>NUCLEOTIDE SEQUENCE [LARGE SCALE GENOMIC DNA]</scope>
</reference>
<keyword evidence="1" id="KW-0479">Metal-binding</keyword>
<dbReference type="GO" id="GO:0008270">
    <property type="term" value="F:zinc ion binding"/>
    <property type="evidence" value="ECO:0007669"/>
    <property type="project" value="UniProtKB-KW"/>
</dbReference>
<dbReference type="InterPro" id="IPR051051">
    <property type="entry name" value="E3_ubiq-ligase_TRIM/RNF"/>
</dbReference>
<keyword evidence="3" id="KW-0862">Zinc</keyword>
<evidence type="ECO:0000259" key="4">
    <source>
        <dbReference type="SMART" id="SM00589"/>
    </source>
</evidence>
<dbReference type="InterPro" id="IPR013320">
    <property type="entry name" value="ConA-like_dom_sf"/>
</dbReference>
<organism evidence="5 6">
    <name type="scientific">Mugilogobius chulae</name>
    <name type="common">yellowstripe goby</name>
    <dbReference type="NCBI Taxonomy" id="88201"/>
    <lineage>
        <taxon>Eukaryota</taxon>
        <taxon>Metazoa</taxon>
        <taxon>Chordata</taxon>
        <taxon>Craniata</taxon>
        <taxon>Vertebrata</taxon>
        <taxon>Euteleostomi</taxon>
        <taxon>Actinopterygii</taxon>
        <taxon>Neopterygii</taxon>
        <taxon>Teleostei</taxon>
        <taxon>Neoteleostei</taxon>
        <taxon>Acanthomorphata</taxon>
        <taxon>Gobiaria</taxon>
        <taxon>Gobiiformes</taxon>
        <taxon>Gobioidei</taxon>
        <taxon>Gobiidae</taxon>
        <taxon>Gobionellinae</taxon>
        <taxon>Mugilogobius</taxon>
    </lineage>
</organism>
<dbReference type="Gene3D" id="2.60.120.920">
    <property type="match status" value="1"/>
</dbReference>
<evidence type="ECO:0000256" key="2">
    <source>
        <dbReference type="ARBA" id="ARBA00022771"/>
    </source>
</evidence>
<keyword evidence="2" id="KW-0863">Zinc-finger</keyword>
<dbReference type="InterPro" id="IPR006574">
    <property type="entry name" value="PRY"/>
</dbReference>
<name>A0AAW0N2N4_9GOBI</name>
<sequence length="213" mass="24210">MDLNTADTDLTLSDGNRKVTDVEKEQSYPDHLDRFTVRQVLSVEELTGRCYFEVEWGGTEIRIAAAYKDSERDCVSSRVQKNRVYLDHSAGALSFYSVQGETMSSSTKSTLSSLDLFTLESGFGSSPLRISLNWNKLLNSHSRGFLVPIFWTKLAQQDPSFTDRKRMERCCLESTLGAQDLNGRLCRRSTSLWYELMGVISSVRWGPRRDTHS</sequence>
<dbReference type="EMBL" id="JBBPFD010000019">
    <property type="protein sequence ID" value="KAK7886630.1"/>
    <property type="molecule type" value="Genomic_DNA"/>
</dbReference>
<dbReference type="SMART" id="SM00589">
    <property type="entry name" value="PRY"/>
    <property type="match status" value="1"/>
</dbReference>
<dbReference type="AlphaFoldDB" id="A0AAW0N2N4"/>
<accession>A0AAW0N2N4</accession>
<proteinExistence type="predicted"/>
<evidence type="ECO:0000256" key="3">
    <source>
        <dbReference type="ARBA" id="ARBA00022833"/>
    </source>
</evidence>
<dbReference type="Proteomes" id="UP001460270">
    <property type="component" value="Unassembled WGS sequence"/>
</dbReference>
<gene>
    <name evidence="5" type="ORF">WMY93_026251</name>
</gene>
<evidence type="ECO:0000313" key="5">
    <source>
        <dbReference type="EMBL" id="KAK7886630.1"/>
    </source>
</evidence>
<dbReference type="SUPFAM" id="SSF49899">
    <property type="entry name" value="Concanavalin A-like lectins/glucanases"/>
    <property type="match status" value="1"/>
</dbReference>
<evidence type="ECO:0000313" key="6">
    <source>
        <dbReference type="Proteomes" id="UP001460270"/>
    </source>
</evidence>
<comment type="caution">
    <text evidence="5">The sequence shown here is derived from an EMBL/GenBank/DDBJ whole genome shotgun (WGS) entry which is preliminary data.</text>
</comment>